<keyword evidence="2" id="KW-0812">Transmembrane</keyword>
<dbReference type="PANTHER" id="PTHR31453:SF2">
    <property type="entry name" value="TRANSMEMBRANE PROTEIN 236"/>
    <property type="match status" value="1"/>
</dbReference>
<proteinExistence type="predicted"/>
<gene>
    <name evidence="3" type="primary">tmem236</name>
</gene>
<dbReference type="InterPro" id="IPR020394">
    <property type="entry name" value="Uncharacterised_FAM23-like_TM"/>
</dbReference>
<dbReference type="Ensembl" id="ENSGMOT00000034531.1">
    <property type="protein sequence ID" value="ENSGMOP00000040383.1"/>
    <property type="gene ID" value="ENSGMOG00000026277.1"/>
</dbReference>
<dbReference type="AlphaFoldDB" id="A0A8C5B5D5"/>
<feature type="transmembrane region" description="Helical" evidence="2">
    <location>
        <begin position="7"/>
        <end position="26"/>
    </location>
</feature>
<feature type="transmembrane region" description="Helical" evidence="2">
    <location>
        <begin position="90"/>
        <end position="109"/>
    </location>
</feature>
<feature type="transmembrane region" description="Helical" evidence="2">
    <location>
        <begin position="290"/>
        <end position="312"/>
    </location>
</feature>
<dbReference type="PANTHER" id="PTHR31453">
    <property type="entry name" value="TRANSMEMBRANE PROTEIN 236"/>
    <property type="match status" value="1"/>
</dbReference>
<keyword evidence="2" id="KW-0472">Membrane</keyword>
<feature type="transmembrane region" description="Helical" evidence="2">
    <location>
        <begin position="121"/>
        <end position="140"/>
    </location>
</feature>
<dbReference type="Proteomes" id="UP000694546">
    <property type="component" value="Chromosome 8"/>
</dbReference>
<dbReference type="OMA" id="CTFPCFA"/>
<accession>A0A8C5B5D5</accession>
<name>A0A8C5B5D5_GADMO</name>
<dbReference type="OrthoDB" id="6286514at2759"/>
<evidence type="ECO:0000313" key="3">
    <source>
        <dbReference type="Ensembl" id="ENSGMOP00000040383.1"/>
    </source>
</evidence>
<reference evidence="3" key="1">
    <citation type="submission" date="2025-08" db="UniProtKB">
        <authorList>
            <consortium name="Ensembl"/>
        </authorList>
    </citation>
    <scope>IDENTIFICATION</scope>
</reference>
<protein>
    <submittedName>
        <fullName evidence="3">Transmembrane protein 236</fullName>
    </submittedName>
</protein>
<feature type="transmembrane region" description="Helical" evidence="2">
    <location>
        <begin position="332"/>
        <end position="365"/>
    </location>
</feature>
<reference evidence="3" key="2">
    <citation type="submission" date="2025-09" db="UniProtKB">
        <authorList>
            <consortium name="Ensembl"/>
        </authorList>
    </citation>
    <scope>IDENTIFICATION</scope>
</reference>
<dbReference type="GeneTree" id="ENSGT00390000015525"/>
<organism evidence="3 4">
    <name type="scientific">Gadus morhua</name>
    <name type="common">Atlantic cod</name>
    <dbReference type="NCBI Taxonomy" id="8049"/>
    <lineage>
        <taxon>Eukaryota</taxon>
        <taxon>Metazoa</taxon>
        <taxon>Chordata</taxon>
        <taxon>Craniata</taxon>
        <taxon>Vertebrata</taxon>
        <taxon>Euteleostomi</taxon>
        <taxon>Actinopterygii</taxon>
        <taxon>Neopterygii</taxon>
        <taxon>Teleostei</taxon>
        <taxon>Neoteleostei</taxon>
        <taxon>Acanthomorphata</taxon>
        <taxon>Zeiogadaria</taxon>
        <taxon>Gadariae</taxon>
        <taxon>Gadiformes</taxon>
        <taxon>Gadoidei</taxon>
        <taxon>Gadidae</taxon>
        <taxon>Gadus</taxon>
    </lineage>
</organism>
<evidence type="ECO:0000256" key="2">
    <source>
        <dbReference type="SAM" id="Phobius"/>
    </source>
</evidence>
<feature type="region of interest" description="Disordered" evidence="1">
    <location>
        <begin position="193"/>
        <end position="217"/>
    </location>
</feature>
<evidence type="ECO:0000313" key="4">
    <source>
        <dbReference type="Proteomes" id="UP000694546"/>
    </source>
</evidence>
<feature type="compositionally biased region" description="Low complexity" evidence="1">
    <location>
        <begin position="198"/>
        <end position="215"/>
    </location>
</feature>
<evidence type="ECO:0000256" key="1">
    <source>
        <dbReference type="SAM" id="MobiDB-lite"/>
    </source>
</evidence>
<keyword evidence="4" id="KW-1185">Reference proteome</keyword>
<keyword evidence="2" id="KW-1133">Transmembrane helix</keyword>
<feature type="transmembrane region" description="Helical" evidence="2">
    <location>
        <begin position="46"/>
        <end position="69"/>
    </location>
</feature>
<sequence length="378" mass="41804">MPSGKTVKLVVFEALQFAAICAPLFVVMERFAGLMRDLKGGNDRTAYWLVVAVSIAYVTSVTLLVWAPLKYLILRRRRFITKIKQWRPAALAYVILCPLPCFALLIAASKVQVDAGQILDHFTELPVSLMLLCLICVDVVERIRPCSLTGKAGSSPGADFDMRGPVLTHLGQVTTVTGQLPHHQPHPDIPDTISQNGSTALPPTDTTSTTATTTSNIINGTPAAGARRYISQDTRRHSTPVRTYLYAPSPCPAPLRFLWSSDPRSEAFADSFLFWLDTAEMLRVAAEPRVFYSSWAIPVFVLAFLSTLRLAVDPRNPLGTWAGLVLQDFPFLVLRLALLGAVGAYVTPVLYVVKNLLVCLSYVYFTFLTRLLKRRSMF</sequence>